<keyword evidence="2" id="KW-1133">Transmembrane helix</keyword>
<sequence length="295" mass="33126">MENQKNNSSLKAIIIVLSILLVGSLIFMYKMSTDTKEVQTKLEKTLTEKQQLEADLKEKIASYDAAIADNTSIKGELEAERAKVVDLLSQVQKTKDDNKAALSRFKEDYRKLKREHDALLAENNKLKEENATLTTQRDSTMTALGESKKYNDTLVNQNENLSKTVEKAQKLQILNVHTQPYKERSSGKLIQTDKASRVDKVRISFTIAANEVAPAGNRTYYVQIIDPKNNVIGEKATEVFGDQTLTYSFITNAIFQNKTITVDELVAGKDFAKGLYTVNIFDKGVNVANTTFTLR</sequence>
<keyword evidence="2" id="KW-0812">Transmembrane</keyword>
<evidence type="ECO:0000313" key="3">
    <source>
        <dbReference type="EMBL" id="AWH85538.1"/>
    </source>
</evidence>
<reference evidence="3 4" key="1">
    <citation type="submission" date="2018-04" db="EMBL/GenBank/DDBJ databases">
        <title>Genome sequencing of Flavobacterium sp. HYN0059.</title>
        <authorList>
            <person name="Yi H."/>
            <person name="Baek C."/>
        </authorList>
    </citation>
    <scope>NUCLEOTIDE SEQUENCE [LARGE SCALE GENOMIC DNA]</scope>
    <source>
        <strain evidence="3 4">HYN0059</strain>
    </source>
</reference>
<dbReference type="KEGG" id="falb:HYN59_10635"/>
<dbReference type="AlphaFoldDB" id="A0A2S1QYR6"/>
<gene>
    <name evidence="3" type="ORF">HYN59_10635</name>
</gene>
<feature type="coiled-coil region" evidence="1">
    <location>
        <begin position="35"/>
        <end position="171"/>
    </location>
</feature>
<organism evidence="3 4">
    <name type="scientific">Flavobacterium album</name>
    <dbReference type="NCBI Taxonomy" id="2175091"/>
    <lineage>
        <taxon>Bacteria</taxon>
        <taxon>Pseudomonadati</taxon>
        <taxon>Bacteroidota</taxon>
        <taxon>Flavobacteriia</taxon>
        <taxon>Flavobacteriales</taxon>
        <taxon>Flavobacteriaceae</taxon>
        <taxon>Flavobacterium</taxon>
    </lineage>
</organism>
<keyword evidence="2" id="KW-0472">Membrane</keyword>
<proteinExistence type="predicted"/>
<keyword evidence="4" id="KW-1185">Reference proteome</keyword>
<evidence type="ECO:0000256" key="2">
    <source>
        <dbReference type="SAM" id="Phobius"/>
    </source>
</evidence>
<name>A0A2S1QYR6_9FLAO</name>
<evidence type="ECO:0008006" key="5">
    <source>
        <dbReference type="Google" id="ProtNLM"/>
    </source>
</evidence>
<dbReference type="OrthoDB" id="1115172at2"/>
<dbReference type="Proteomes" id="UP000244929">
    <property type="component" value="Chromosome"/>
</dbReference>
<feature type="transmembrane region" description="Helical" evidence="2">
    <location>
        <begin position="12"/>
        <end position="29"/>
    </location>
</feature>
<evidence type="ECO:0000313" key="4">
    <source>
        <dbReference type="Proteomes" id="UP000244929"/>
    </source>
</evidence>
<evidence type="ECO:0000256" key="1">
    <source>
        <dbReference type="SAM" id="Coils"/>
    </source>
</evidence>
<protein>
    <recommendedName>
        <fullName evidence="5">Chromosome partitioning protein ParA</fullName>
    </recommendedName>
</protein>
<accession>A0A2S1QYR6</accession>
<dbReference type="EMBL" id="CP029186">
    <property type="protein sequence ID" value="AWH85538.1"/>
    <property type="molecule type" value="Genomic_DNA"/>
</dbReference>
<keyword evidence="1" id="KW-0175">Coiled coil</keyword>